<accession>A0A6G1FZD9</accession>
<name>A0A6G1FZD9_9PEZI</name>
<reference evidence="4" key="3">
    <citation type="submission" date="2025-04" db="UniProtKB">
        <authorList>
            <consortium name="RefSeq"/>
        </authorList>
    </citation>
    <scope>IDENTIFICATION</scope>
    <source>
        <strain evidence="4">CBS 781.70</strain>
    </source>
</reference>
<gene>
    <name evidence="2 4" type="ORF">P152DRAFT_63249</name>
</gene>
<keyword evidence="1" id="KW-0812">Transmembrane</keyword>
<evidence type="ECO:0000313" key="2">
    <source>
        <dbReference type="EMBL" id="KAF1811163.1"/>
    </source>
</evidence>
<feature type="transmembrane region" description="Helical" evidence="1">
    <location>
        <begin position="18"/>
        <end position="40"/>
    </location>
</feature>
<keyword evidence="1" id="KW-1133">Transmembrane helix</keyword>
<dbReference type="EMBL" id="ML975162">
    <property type="protein sequence ID" value="KAF1811163.1"/>
    <property type="molecule type" value="Genomic_DNA"/>
</dbReference>
<dbReference type="Proteomes" id="UP000504638">
    <property type="component" value="Unplaced"/>
</dbReference>
<protein>
    <submittedName>
        <fullName evidence="2 4">Uncharacterized protein</fullName>
    </submittedName>
</protein>
<evidence type="ECO:0000313" key="4">
    <source>
        <dbReference type="RefSeq" id="XP_033532794.1"/>
    </source>
</evidence>
<dbReference type="RefSeq" id="XP_033532794.1">
    <property type="nucleotide sequence ID" value="XM_033683126.1"/>
</dbReference>
<dbReference type="GeneID" id="54423696"/>
<dbReference type="AlphaFoldDB" id="A0A6G1FZD9"/>
<evidence type="ECO:0000313" key="3">
    <source>
        <dbReference type="Proteomes" id="UP000504638"/>
    </source>
</evidence>
<sequence>MARRYEEEPEDGTPPLGLVWNIVAFPLFVFGTPTSSAIPLNHERPYNLLIVKSGCILSTRFLL</sequence>
<proteinExistence type="predicted"/>
<keyword evidence="1" id="KW-0472">Membrane</keyword>
<reference evidence="2 4" key="1">
    <citation type="submission" date="2020-01" db="EMBL/GenBank/DDBJ databases">
        <authorList>
            <consortium name="DOE Joint Genome Institute"/>
            <person name="Haridas S."/>
            <person name="Albert R."/>
            <person name="Binder M."/>
            <person name="Bloem J."/>
            <person name="Labutti K."/>
            <person name="Salamov A."/>
            <person name="Andreopoulos B."/>
            <person name="Baker S.E."/>
            <person name="Barry K."/>
            <person name="Bills G."/>
            <person name="Bluhm B.H."/>
            <person name="Cannon C."/>
            <person name="Castanera R."/>
            <person name="Culley D.E."/>
            <person name="Daum C."/>
            <person name="Ezra D."/>
            <person name="Gonzalez J.B."/>
            <person name="Henrissat B."/>
            <person name="Kuo A."/>
            <person name="Liang C."/>
            <person name="Lipzen A."/>
            <person name="Lutzoni F."/>
            <person name="Magnuson J."/>
            <person name="Mondo S."/>
            <person name="Nolan M."/>
            <person name="Ohm R."/>
            <person name="Pangilinan J."/>
            <person name="Park H.-J."/>
            <person name="Ramirez L."/>
            <person name="Alfaro M."/>
            <person name="Sun H."/>
            <person name="Tritt A."/>
            <person name="Yoshinaga Y."/>
            <person name="Zwiers L.-H."/>
            <person name="Turgeon B.G."/>
            <person name="Goodwin S.B."/>
            <person name="Spatafora J.W."/>
            <person name="Crous P.W."/>
            <person name="Grigoriev I.V."/>
        </authorList>
    </citation>
    <scope>NUCLEOTIDE SEQUENCE</scope>
    <source>
        <strain evidence="2 4">CBS 781.70</strain>
    </source>
</reference>
<organism evidence="2">
    <name type="scientific">Eremomyces bilateralis CBS 781.70</name>
    <dbReference type="NCBI Taxonomy" id="1392243"/>
    <lineage>
        <taxon>Eukaryota</taxon>
        <taxon>Fungi</taxon>
        <taxon>Dikarya</taxon>
        <taxon>Ascomycota</taxon>
        <taxon>Pezizomycotina</taxon>
        <taxon>Dothideomycetes</taxon>
        <taxon>Dothideomycetes incertae sedis</taxon>
        <taxon>Eremomycetales</taxon>
        <taxon>Eremomycetaceae</taxon>
        <taxon>Eremomyces</taxon>
    </lineage>
</organism>
<reference evidence="4" key="2">
    <citation type="submission" date="2020-04" db="EMBL/GenBank/DDBJ databases">
        <authorList>
            <consortium name="NCBI Genome Project"/>
        </authorList>
    </citation>
    <scope>NUCLEOTIDE SEQUENCE</scope>
    <source>
        <strain evidence="4">CBS 781.70</strain>
    </source>
</reference>
<keyword evidence="3" id="KW-1185">Reference proteome</keyword>
<evidence type="ECO:0000256" key="1">
    <source>
        <dbReference type="SAM" id="Phobius"/>
    </source>
</evidence>